<organism evidence="3 4">
    <name type="scientific">Paraburkholderia tropica</name>
    <dbReference type="NCBI Taxonomy" id="92647"/>
    <lineage>
        <taxon>Bacteria</taxon>
        <taxon>Pseudomonadati</taxon>
        <taxon>Pseudomonadota</taxon>
        <taxon>Betaproteobacteria</taxon>
        <taxon>Burkholderiales</taxon>
        <taxon>Burkholderiaceae</taxon>
        <taxon>Paraburkholderia</taxon>
    </lineage>
</organism>
<dbReference type="EMBL" id="QJJV01000048">
    <property type="protein sequence ID" value="PXX04088.1"/>
    <property type="molecule type" value="Genomic_DNA"/>
</dbReference>
<comment type="caution">
    <text evidence="3">The sequence shown here is derived from an EMBL/GenBank/DDBJ whole genome shotgun (WGS) entry which is preliminary data.</text>
</comment>
<evidence type="ECO:0000313" key="3">
    <source>
        <dbReference type="EMBL" id="SEK15464.1"/>
    </source>
</evidence>
<proteinExistence type="predicted"/>
<dbReference type="Proteomes" id="UP000183529">
    <property type="component" value="Unassembled WGS sequence"/>
</dbReference>
<keyword evidence="5" id="KW-1185">Reference proteome</keyword>
<dbReference type="Pfam" id="PF11005">
    <property type="entry name" value="DUF2844"/>
    <property type="match status" value="1"/>
</dbReference>
<dbReference type="Proteomes" id="UP000247515">
    <property type="component" value="Unassembled WGS sequence"/>
</dbReference>
<keyword evidence="1" id="KW-0732">Signal</keyword>
<dbReference type="AlphaFoldDB" id="A0AAQ1GPF1"/>
<evidence type="ECO:0000256" key="1">
    <source>
        <dbReference type="SAM" id="SignalP"/>
    </source>
</evidence>
<evidence type="ECO:0000313" key="4">
    <source>
        <dbReference type="Proteomes" id="UP000183529"/>
    </source>
</evidence>
<gene>
    <name evidence="2" type="ORF">C7400_1486</name>
    <name evidence="3" type="ORF">SAMN05216550_13923</name>
</gene>
<reference evidence="3 4" key="1">
    <citation type="submission" date="2016-10" db="EMBL/GenBank/DDBJ databases">
        <authorList>
            <person name="Varghese N."/>
            <person name="Submissions S."/>
        </authorList>
    </citation>
    <scope>NUCLEOTIDE SEQUENCE [LARGE SCALE GENOMIC DNA]</scope>
    <source>
        <strain evidence="3 4">LMG 22274</strain>
    </source>
</reference>
<protein>
    <submittedName>
        <fullName evidence="2">Uncharacterized protein DUF2844</fullName>
    </submittedName>
</protein>
<evidence type="ECO:0000313" key="2">
    <source>
        <dbReference type="EMBL" id="PXX04088.1"/>
    </source>
</evidence>
<evidence type="ECO:0000313" key="5">
    <source>
        <dbReference type="Proteomes" id="UP000247515"/>
    </source>
</evidence>
<dbReference type="InterPro" id="IPR021267">
    <property type="entry name" value="DUF2844"/>
</dbReference>
<dbReference type="EMBL" id="FNZM01000039">
    <property type="protein sequence ID" value="SEK15464.1"/>
    <property type="molecule type" value="Genomic_DNA"/>
</dbReference>
<feature type="signal peptide" evidence="1">
    <location>
        <begin position="1"/>
        <end position="43"/>
    </location>
</feature>
<sequence length="181" mass="18975">MNSLRRVADVSAVIPARASAMARSAVHALVLVAGSACCIGAHAELGGPPTLPATSAQASSAVSLKATSSTSATSTSTAYTVRESTLTNGITEREYLNVDGTVFALAWDGPFMPDLRSFMGSTIFSEYVSALQNQTDRTRSGGVNISTDDFVVQVQGHQRHFRGRAWLPSLLPTGVSTSVIQ</sequence>
<accession>A0AAQ1GPF1</accession>
<feature type="chain" id="PRO_5042861055" evidence="1">
    <location>
        <begin position="44"/>
        <end position="181"/>
    </location>
</feature>
<name>A0AAQ1GPF1_9BURK</name>
<reference evidence="2 5" key="2">
    <citation type="submission" date="2018-05" db="EMBL/GenBank/DDBJ databases">
        <title>Genomic Encyclopedia of Type Strains, Phase IV (KMG-V): Genome sequencing to study the core and pangenomes of soil and plant-associated prokaryotes.</title>
        <authorList>
            <person name="Whitman W."/>
        </authorList>
    </citation>
    <scope>NUCLEOTIDE SEQUENCE [LARGE SCALE GENOMIC DNA]</scope>
    <source>
        <strain evidence="2 5">SIr-6563</strain>
    </source>
</reference>